<organism evidence="1 2">
    <name type="scientific">Glutamicibacter ectropisis</name>
    <dbReference type="NCBI Taxonomy" id="3046593"/>
    <lineage>
        <taxon>Bacteria</taxon>
        <taxon>Bacillati</taxon>
        <taxon>Actinomycetota</taxon>
        <taxon>Actinomycetes</taxon>
        <taxon>Micrococcales</taxon>
        <taxon>Micrococcaceae</taxon>
        <taxon>Glutamicibacter</taxon>
    </lineage>
</organism>
<dbReference type="EMBL" id="CP125942">
    <property type="protein sequence ID" value="XAO46313.1"/>
    <property type="molecule type" value="Genomic_DNA"/>
</dbReference>
<protein>
    <submittedName>
        <fullName evidence="1">Uncharacterized protein</fullName>
    </submittedName>
</protein>
<accession>A0AAU6WGT3</accession>
<evidence type="ECO:0000313" key="2">
    <source>
        <dbReference type="Proteomes" id="UP001486888"/>
    </source>
</evidence>
<gene>
    <name evidence="1" type="ORF">QMQ05_01830</name>
</gene>
<sequence>MHWDRGWAPGFDEDAWTETGKKLAHDVQQEVGDRIVVHYGV</sequence>
<dbReference type="KEGG" id="gey:QMQ05_01830"/>
<keyword evidence="2" id="KW-1185">Reference proteome</keyword>
<proteinExistence type="predicted"/>
<name>A0AAU6WGT3_9MICC</name>
<dbReference type="AlphaFoldDB" id="A0AAU6WGT3"/>
<dbReference type="Proteomes" id="UP001486888">
    <property type="component" value="Chromosome"/>
</dbReference>
<reference evidence="1 2" key="1">
    <citation type="submission" date="2023-05" db="EMBL/GenBank/DDBJ databases">
        <title>Glutamicibacter sp. B1, complete genome.</title>
        <authorList>
            <person name="Long Y.H."/>
            <person name="Fang T."/>
            <person name="Li X.Y."/>
        </authorList>
    </citation>
    <scope>NUCLEOTIDE SEQUENCE [LARGE SCALE GENOMIC DNA]</scope>
    <source>
        <strain evidence="1 2">B1</strain>
    </source>
</reference>
<dbReference type="RefSeq" id="WP_345472517.1">
    <property type="nucleotide sequence ID" value="NZ_CP125942.1"/>
</dbReference>
<evidence type="ECO:0000313" key="1">
    <source>
        <dbReference type="EMBL" id="XAO46313.1"/>
    </source>
</evidence>